<accession>R8BFG8</accession>
<dbReference type="SMART" id="SM00667">
    <property type="entry name" value="LisH"/>
    <property type="match status" value="1"/>
</dbReference>
<dbReference type="GO" id="GO:0061630">
    <property type="term" value="F:ubiquitin protein ligase activity"/>
    <property type="evidence" value="ECO:0007669"/>
    <property type="project" value="InterPro"/>
</dbReference>
<keyword evidence="6 8" id="KW-0863">Zinc-finger</keyword>
<dbReference type="Pfam" id="PF08513">
    <property type="entry name" value="LisH"/>
    <property type="match status" value="1"/>
</dbReference>
<dbReference type="OrthoDB" id="1933455at2759"/>
<evidence type="ECO:0000259" key="9">
    <source>
        <dbReference type="PROSITE" id="PS50897"/>
    </source>
</evidence>
<dbReference type="GO" id="GO:0005634">
    <property type="term" value="C:nucleus"/>
    <property type="evidence" value="ECO:0007669"/>
    <property type="project" value="TreeGrafter"/>
</dbReference>
<evidence type="ECO:0000256" key="3">
    <source>
        <dbReference type="ARBA" id="ARBA00010615"/>
    </source>
</evidence>
<evidence type="ECO:0000256" key="4">
    <source>
        <dbReference type="ARBA" id="ARBA00022490"/>
    </source>
</evidence>
<dbReference type="HOGENOM" id="CLU_027445_2_0_1"/>
<gene>
    <name evidence="11" type="ORF">UCRPA7_6333</name>
</gene>
<organism evidence="11 12">
    <name type="scientific">Phaeoacremonium minimum (strain UCR-PA7)</name>
    <name type="common">Esca disease fungus</name>
    <name type="synonym">Togninia minima</name>
    <dbReference type="NCBI Taxonomy" id="1286976"/>
    <lineage>
        <taxon>Eukaryota</taxon>
        <taxon>Fungi</taxon>
        <taxon>Dikarya</taxon>
        <taxon>Ascomycota</taxon>
        <taxon>Pezizomycotina</taxon>
        <taxon>Sordariomycetes</taxon>
        <taxon>Sordariomycetidae</taxon>
        <taxon>Togniniales</taxon>
        <taxon>Togniniaceae</taxon>
        <taxon>Phaeoacremonium</taxon>
    </lineage>
</organism>
<dbReference type="GeneID" id="19326978"/>
<dbReference type="InterPro" id="IPR045098">
    <property type="entry name" value="Fyv10_fam"/>
</dbReference>
<dbReference type="InterPro" id="IPR044063">
    <property type="entry name" value="ZF_RING_GID"/>
</dbReference>
<evidence type="ECO:0000256" key="8">
    <source>
        <dbReference type="PROSITE-ProRule" id="PRU01215"/>
    </source>
</evidence>
<dbReference type="GO" id="GO:0005737">
    <property type="term" value="C:cytoplasm"/>
    <property type="evidence" value="ECO:0007669"/>
    <property type="project" value="UniProtKB-SubCell"/>
</dbReference>
<keyword evidence="5" id="KW-0479">Metal-binding</keyword>
<sequence length="407" mass="45882">MGDHTISKIDHANHLLLDQPLLRLPYELLRKNFRSAHFTVEHGSSAVKNLLKTTATGALNGRSSPDDVVKNLDTMIARMRGIKRKLAACADEEARLYRQVGARATHLGDLARMHTLDDVAYEGWSRRRLDRLLVDYLLRHGYNDSAKALAKERDMNDLVDIETFVAMSKIRDSLKAGSVKEALDWCTDNKKELRKMDSNLEFQLRFQQYIELVRTQQQSKMLEAIIFAKKFLVPFKESFPREVSQAGALLAFPPDHAGREYRDMYSPERWGMLADIFTETHNALLALPSFPLLHIALSSGLSALKTPACHSSHPSSSATPSHSTSLTTSVCPICSTELNQLARNVPYAHHSKSHVEHDLMLLPNGRVYGKEKLEEYAKKAALPDGQVKDLRTGEVYSTDKMKKVFIT</sequence>
<dbReference type="InterPro" id="IPR006595">
    <property type="entry name" value="CTLH_C"/>
</dbReference>
<evidence type="ECO:0000256" key="7">
    <source>
        <dbReference type="ARBA" id="ARBA00022833"/>
    </source>
</evidence>
<dbReference type="eggNOG" id="KOG0396">
    <property type="taxonomic scope" value="Eukaryota"/>
</dbReference>
<dbReference type="AlphaFoldDB" id="R8BFG8"/>
<comment type="subcellular location">
    <subcellularLocation>
        <location evidence="2">Cytoplasm</location>
    </subcellularLocation>
</comment>
<dbReference type="GO" id="GO:0043161">
    <property type="term" value="P:proteasome-mediated ubiquitin-dependent protein catabolic process"/>
    <property type="evidence" value="ECO:0007669"/>
    <property type="project" value="InterPro"/>
</dbReference>
<evidence type="ECO:0000256" key="1">
    <source>
        <dbReference type="ARBA" id="ARBA00002343"/>
    </source>
</evidence>
<dbReference type="PANTHER" id="PTHR12170">
    <property type="entry name" value="MACROPHAGE ERYTHROBLAST ATTACHER-RELATED"/>
    <property type="match status" value="1"/>
</dbReference>
<evidence type="ECO:0000256" key="5">
    <source>
        <dbReference type="ARBA" id="ARBA00022723"/>
    </source>
</evidence>
<dbReference type="Proteomes" id="UP000014074">
    <property type="component" value="Unassembled WGS sequence"/>
</dbReference>
<feature type="domain" description="CTLH" evidence="9">
    <location>
        <begin position="163"/>
        <end position="220"/>
    </location>
</feature>
<dbReference type="InterPro" id="IPR024964">
    <property type="entry name" value="CTLH/CRA"/>
</dbReference>
<dbReference type="PROSITE" id="PS51867">
    <property type="entry name" value="ZF_RING_GID"/>
    <property type="match status" value="1"/>
</dbReference>
<keyword evidence="7" id="KW-0862">Zinc</keyword>
<feature type="domain" description="RING-Gid-type" evidence="10">
    <location>
        <begin position="331"/>
        <end position="392"/>
    </location>
</feature>
<evidence type="ECO:0000256" key="2">
    <source>
        <dbReference type="ARBA" id="ARBA00004496"/>
    </source>
</evidence>
<keyword evidence="4" id="KW-0963">Cytoplasm</keyword>
<dbReference type="GO" id="GO:0034657">
    <property type="term" value="C:GID complex"/>
    <property type="evidence" value="ECO:0007669"/>
    <property type="project" value="TreeGrafter"/>
</dbReference>
<dbReference type="EMBL" id="KB933236">
    <property type="protein sequence ID" value="EON98034.1"/>
    <property type="molecule type" value="Genomic_DNA"/>
</dbReference>
<comment type="function">
    <text evidence="1">Involved in the proteasome-dependent degradation of fructose-1,6-bisphosphatase.</text>
</comment>
<dbReference type="SMART" id="SM00668">
    <property type="entry name" value="CTLH"/>
    <property type="match status" value="1"/>
</dbReference>
<protein>
    <submittedName>
        <fullName evidence="11">Putative negative regulation of gluconeogenesis protein</fullName>
    </submittedName>
</protein>
<dbReference type="Pfam" id="PF10607">
    <property type="entry name" value="CTLH"/>
    <property type="match status" value="1"/>
</dbReference>
<dbReference type="KEGG" id="tmn:UCRPA7_6333"/>
<feature type="zinc finger region" description="RING-Gid-type" evidence="8">
    <location>
        <begin position="331"/>
        <end position="392"/>
    </location>
</feature>
<dbReference type="InterPro" id="IPR006594">
    <property type="entry name" value="LisH"/>
</dbReference>
<comment type="similarity">
    <text evidence="3">Belongs to the FYV10 family.</text>
</comment>
<name>R8BFG8_PHAM7</name>
<reference evidence="12" key="1">
    <citation type="journal article" date="2013" name="Genome Announc.">
        <title>Draft genome sequence of the ascomycete Phaeoacremonium aleophilum strain UCR-PA7, a causal agent of the esca disease complex in grapevines.</title>
        <authorList>
            <person name="Blanco-Ulate B."/>
            <person name="Rolshausen P."/>
            <person name="Cantu D."/>
        </authorList>
    </citation>
    <scope>NUCLEOTIDE SEQUENCE [LARGE SCALE GENOMIC DNA]</scope>
    <source>
        <strain evidence="12">UCR-PA7</strain>
    </source>
</reference>
<dbReference type="InterPro" id="IPR013144">
    <property type="entry name" value="CRA_dom"/>
</dbReference>
<evidence type="ECO:0000313" key="11">
    <source>
        <dbReference type="EMBL" id="EON98034.1"/>
    </source>
</evidence>
<dbReference type="PROSITE" id="PS50896">
    <property type="entry name" value="LISH"/>
    <property type="match status" value="1"/>
</dbReference>
<dbReference type="PROSITE" id="PS50897">
    <property type="entry name" value="CTLH"/>
    <property type="match status" value="1"/>
</dbReference>
<proteinExistence type="inferred from homology"/>
<dbReference type="SMART" id="SM00757">
    <property type="entry name" value="CRA"/>
    <property type="match status" value="1"/>
</dbReference>
<dbReference type="GO" id="GO:0008270">
    <property type="term" value="F:zinc ion binding"/>
    <property type="evidence" value="ECO:0007669"/>
    <property type="project" value="UniProtKB-KW"/>
</dbReference>
<dbReference type="PANTHER" id="PTHR12170:SF2">
    <property type="entry name" value="E3 UBIQUITIN-PROTEIN TRANSFERASE MAEA"/>
    <property type="match status" value="1"/>
</dbReference>
<evidence type="ECO:0000256" key="6">
    <source>
        <dbReference type="ARBA" id="ARBA00022771"/>
    </source>
</evidence>
<evidence type="ECO:0000259" key="10">
    <source>
        <dbReference type="PROSITE" id="PS51867"/>
    </source>
</evidence>
<keyword evidence="12" id="KW-1185">Reference proteome</keyword>
<dbReference type="RefSeq" id="XP_007917062.1">
    <property type="nucleotide sequence ID" value="XM_007918871.1"/>
</dbReference>
<evidence type="ECO:0000313" key="12">
    <source>
        <dbReference type="Proteomes" id="UP000014074"/>
    </source>
</evidence>